<evidence type="ECO:0000256" key="3">
    <source>
        <dbReference type="ARBA" id="ARBA00022737"/>
    </source>
</evidence>
<dbReference type="InterPro" id="IPR009003">
    <property type="entry name" value="Peptidase_S1_PA"/>
</dbReference>
<dbReference type="AlphaFoldDB" id="A0A444UCQ4"/>
<dbReference type="EMBL" id="SCEB01214823">
    <property type="protein sequence ID" value="RXM32955.1"/>
    <property type="molecule type" value="Genomic_DNA"/>
</dbReference>
<proteinExistence type="predicted"/>
<protein>
    <submittedName>
        <fullName evidence="6">Complement factor B</fullName>
    </submittedName>
</protein>
<sequence length="237" mass="26234">MGALISQPAEQEKEKDEEGGERECDSGTGEGGKDDREEEITEKPDKTAITAPPSAATAGTASKGMPAMFYMLKQQCYKDALKAPIYKDVPGIDWPDVVTDRFLCTGGTDPVIDDVTCKGDSGGSLFLEKKRRMFQVSTSRNPTTLLTALVLLLLLQLSSNILQRYRTPCNVYKNSVHYLSVSPAVCIAALYLKHIADPFERFNPISLVRNQRGNKFYNIYLTAFVRRKNLSLLQEGA</sequence>
<feature type="region of interest" description="Disordered" evidence="5">
    <location>
        <begin position="1"/>
        <end position="60"/>
    </location>
</feature>
<organism evidence="6 7">
    <name type="scientific">Acipenser ruthenus</name>
    <name type="common">Sterlet sturgeon</name>
    <dbReference type="NCBI Taxonomy" id="7906"/>
    <lineage>
        <taxon>Eukaryota</taxon>
        <taxon>Metazoa</taxon>
        <taxon>Chordata</taxon>
        <taxon>Craniata</taxon>
        <taxon>Vertebrata</taxon>
        <taxon>Euteleostomi</taxon>
        <taxon>Actinopterygii</taxon>
        <taxon>Chondrostei</taxon>
        <taxon>Acipenseriformes</taxon>
        <taxon>Acipenseridae</taxon>
        <taxon>Acipenser</taxon>
    </lineage>
</organism>
<reference evidence="6 7" key="1">
    <citation type="submission" date="2019-01" db="EMBL/GenBank/DDBJ databases">
        <title>Draft Genome and Complete Hox-Cluster Characterization of the Sterlet Sturgeon (Acipenser ruthenus).</title>
        <authorList>
            <person name="Wei Q."/>
        </authorList>
    </citation>
    <scope>NUCLEOTIDE SEQUENCE [LARGE SCALE GENOMIC DNA]</scope>
    <source>
        <strain evidence="6">WHYD16114868_AA</strain>
        <tissue evidence="6">Blood</tissue>
    </source>
</reference>
<keyword evidence="7" id="KW-1185">Reference proteome</keyword>
<dbReference type="SUPFAM" id="SSF50494">
    <property type="entry name" value="Trypsin-like serine proteases"/>
    <property type="match status" value="1"/>
</dbReference>
<feature type="compositionally biased region" description="Low complexity" evidence="5">
    <location>
        <begin position="47"/>
        <end position="60"/>
    </location>
</feature>
<keyword evidence="3" id="KW-0677">Repeat</keyword>
<dbReference type="PANTHER" id="PTHR46393:SF7">
    <property type="entry name" value="COMPLEMENT C2"/>
    <property type="match status" value="1"/>
</dbReference>
<keyword evidence="1" id="KW-0768">Sushi</keyword>
<dbReference type="Gene3D" id="2.40.10.120">
    <property type="match status" value="1"/>
</dbReference>
<evidence type="ECO:0000256" key="2">
    <source>
        <dbReference type="ARBA" id="ARBA00022729"/>
    </source>
</evidence>
<comment type="caution">
    <text evidence="6">The sequence shown here is derived from an EMBL/GenBank/DDBJ whole genome shotgun (WGS) entry which is preliminary data.</text>
</comment>
<evidence type="ECO:0000256" key="1">
    <source>
        <dbReference type="ARBA" id="ARBA00022659"/>
    </source>
</evidence>
<dbReference type="GO" id="GO:0009617">
    <property type="term" value="P:response to bacterium"/>
    <property type="evidence" value="ECO:0007669"/>
    <property type="project" value="TreeGrafter"/>
</dbReference>
<dbReference type="Proteomes" id="UP000289886">
    <property type="component" value="Unassembled WGS sequence"/>
</dbReference>
<accession>A0A444UCQ4</accession>
<feature type="compositionally biased region" description="Basic and acidic residues" evidence="5">
    <location>
        <begin position="10"/>
        <end position="46"/>
    </location>
</feature>
<keyword evidence="4" id="KW-0325">Glycoprotein</keyword>
<dbReference type="GO" id="GO:0070062">
    <property type="term" value="C:extracellular exosome"/>
    <property type="evidence" value="ECO:0007669"/>
    <property type="project" value="TreeGrafter"/>
</dbReference>
<gene>
    <name evidence="6" type="ORF">EOD39_15561</name>
</gene>
<dbReference type="GO" id="GO:0006956">
    <property type="term" value="P:complement activation"/>
    <property type="evidence" value="ECO:0007669"/>
    <property type="project" value="TreeGrafter"/>
</dbReference>
<evidence type="ECO:0000313" key="7">
    <source>
        <dbReference type="Proteomes" id="UP000289886"/>
    </source>
</evidence>
<evidence type="ECO:0000313" key="6">
    <source>
        <dbReference type="EMBL" id="RXM32955.1"/>
    </source>
</evidence>
<dbReference type="PANTHER" id="PTHR46393">
    <property type="entry name" value="SUSHI DOMAIN-CONTAINING PROTEIN"/>
    <property type="match status" value="1"/>
</dbReference>
<keyword evidence="2" id="KW-0732">Signal</keyword>
<evidence type="ECO:0000256" key="4">
    <source>
        <dbReference type="ARBA" id="ARBA00023180"/>
    </source>
</evidence>
<name>A0A444UCQ4_ACIRT</name>
<evidence type="ECO:0000256" key="5">
    <source>
        <dbReference type="SAM" id="MobiDB-lite"/>
    </source>
</evidence>